<organism evidence="2 3">
    <name type="scientific">Caproicibacter fermentans</name>
    <dbReference type="NCBI Taxonomy" id="2576756"/>
    <lineage>
        <taxon>Bacteria</taxon>
        <taxon>Bacillati</taxon>
        <taxon>Bacillota</taxon>
        <taxon>Clostridia</taxon>
        <taxon>Eubacteriales</taxon>
        <taxon>Acutalibacteraceae</taxon>
        <taxon>Caproicibacter</taxon>
    </lineage>
</organism>
<feature type="domain" description="N-acetyltransferase" evidence="1">
    <location>
        <begin position="8"/>
        <end position="168"/>
    </location>
</feature>
<evidence type="ECO:0000313" key="3">
    <source>
        <dbReference type="Proteomes" id="UP000515909"/>
    </source>
</evidence>
<keyword evidence="2" id="KW-0808">Transferase</keyword>
<dbReference type="GO" id="GO:0016747">
    <property type="term" value="F:acyltransferase activity, transferring groups other than amino-acyl groups"/>
    <property type="evidence" value="ECO:0007669"/>
    <property type="project" value="InterPro"/>
</dbReference>
<reference evidence="2 3" key="1">
    <citation type="submission" date="2020-08" db="EMBL/GenBank/DDBJ databases">
        <title>The isolate Caproiciproducens sp. 7D4C2 produces n-caproate at mildly acidic conditions from hexoses: genome and rBOX comparison with related strains and chain-elongating bacteria.</title>
        <authorList>
            <person name="Esquivel-Elizondo S."/>
            <person name="Bagci C."/>
            <person name="Temovska M."/>
            <person name="Jeon B.S."/>
            <person name="Bessarab I."/>
            <person name="Williams R.B.H."/>
            <person name="Huson D.H."/>
            <person name="Angenent L.T."/>
        </authorList>
    </citation>
    <scope>NUCLEOTIDE SEQUENCE [LARGE SCALE GENOMIC DNA]</scope>
    <source>
        <strain evidence="2 3">7D4C2</strain>
    </source>
</reference>
<name>A0A7G8T951_9FIRM</name>
<dbReference type="EMBL" id="CP060286">
    <property type="protein sequence ID" value="QNK40142.1"/>
    <property type="molecule type" value="Genomic_DNA"/>
</dbReference>
<proteinExistence type="predicted"/>
<accession>A0A7G8T951</accession>
<dbReference type="Gene3D" id="3.40.630.30">
    <property type="match status" value="1"/>
</dbReference>
<dbReference type="InterPro" id="IPR000182">
    <property type="entry name" value="GNAT_dom"/>
</dbReference>
<evidence type="ECO:0000313" key="2">
    <source>
        <dbReference type="EMBL" id="QNK40142.1"/>
    </source>
</evidence>
<dbReference type="SUPFAM" id="SSF55729">
    <property type="entry name" value="Acyl-CoA N-acyltransferases (Nat)"/>
    <property type="match status" value="1"/>
</dbReference>
<dbReference type="PANTHER" id="PTHR43792:SF1">
    <property type="entry name" value="N-ACETYLTRANSFERASE DOMAIN-CONTAINING PROTEIN"/>
    <property type="match status" value="1"/>
</dbReference>
<evidence type="ECO:0000259" key="1">
    <source>
        <dbReference type="PROSITE" id="PS51186"/>
    </source>
</evidence>
<gene>
    <name evidence="2" type="ORF">HCR03_15860</name>
</gene>
<dbReference type="KEGG" id="cfem:HCR03_15860"/>
<dbReference type="RefSeq" id="WP_066647292.1">
    <property type="nucleotide sequence ID" value="NZ_CP060286.1"/>
</dbReference>
<sequence>MVIETDRLILRKMTEDDFDALYVVLADSDIMQHYPYSFDKDRVSGWIRKNIERYKVFGFGLWAVVLKETGDMIGDCGLTMQIINEQIRPEIGYHIRKDCQRRGYASEAAKAVRDWTFMNTPFNIIYSYMMYTNVPSYRTAITYGCHLVDEFEDDTNKITKVYAISRAEWDELKRKNS</sequence>
<dbReference type="InterPro" id="IPR016181">
    <property type="entry name" value="Acyl_CoA_acyltransferase"/>
</dbReference>
<dbReference type="AlphaFoldDB" id="A0A7G8T951"/>
<dbReference type="PROSITE" id="PS51186">
    <property type="entry name" value="GNAT"/>
    <property type="match status" value="1"/>
</dbReference>
<dbReference type="Proteomes" id="UP000515909">
    <property type="component" value="Chromosome"/>
</dbReference>
<protein>
    <submittedName>
        <fullName evidence="2">GNAT family N-acetyltransferase</fullName>
    </submittedName>
</protein>
<dbReference type="Pfam" id="PF13302">
    <property type="entry name" value="Acetyltransf_3"/>
    <property type="match status" value="1"/>
</dbReference>
<dbReference type="InterPro" id="IPR051531">
    <property type="entry name" value="N-acetyltransferase"/>
</dbReference>
<dbReference type="PANTHER" id="PTHR43792">
    <property type="entry name" value="GNAT FAMILY, PUTATIVE (AFU_ORTHOLOGUE AFUA_3G00765)-RELATED-RELATED"/>
    <property type="match status" value="1"/>
</dbReference>